<gene>
    <name evidence="6" type="ORF">EIL87_20850</name>
</gene>
<dbReference type="SUPFAM" id="SSF56059">
    <property type="entry name" value="Glutathione synthetase ATP-binding domain-like"/>
    <property type="match status" value="1"/>
</dbReference>
<proteinExistence type="predicted"/>
<evidence type="ECO:0000313" key="6">
    <source>
        <dbReference type="EMBL" id="RRO14331.1"/>
    </source>
</evidence>
<dbReference type="GO" id="GO:0046872">
    <property type="term" value="F:metal ion binding"/>
    <property type="evidence" value="ECO:0007669"/>
    <property type="project" value="InterPro"/>
</dbReference>
<name>A0A3R8VBX7_9PSEU</name>
<dbReference type="InterPro" id="IPR011761">
    <property type="entry name" value="ATP-grasp"/>
</dbReference>
<keyword evidence="7" id="KW-1185">Reference proteome</keyword>
<dbReference type="AlphaFoldDB" id="A0A3R8VBX7"/>
<dbReference type="GO" id="GO:0016874">
    <property type="term" value="F:ligase activity"/>
    <property type="evidence" value="ECO:0007669"/>
    <property type="project" value="UniProtKB-KW"/>
</dbReference>
<organism evidence="6 7">
    <name type="scientific">Saccharopolyspora rhizosphaerae</name>
    <dbReference type="NCBI Taxonomy" id="2492662"/>
    <lineage>
        <taxon>Bacteria</taxon>
        <taxon>Bacillati</taxon>
        <taxon>Actinomycetota</taxon>
        <taxon>Actinomycetes</taxon>
        <taxon>Pseudonocardiales</taxon>
        <taxon>Pseudonocardiaceae</taxon>
        <taxon>Saccharopolyspora</taxon>
    </lineage>
</organism>
<dbReference type="PROSITE" id="PS00867">
    <property type="entry name" value="CPSASE_2"/>
    <property type="match status" value="1"/>
</dbReference>
<dbReference type="PANTHER" id="PTHR43585">
    <property type="entry name" value="FUMIPYRROLE BIOSYNTHESIS PROTEIN C"/>
    <property type="match status" value="1"/>
</dbReference>
<keyword evidence="1" id="KW-0436">Ligase</keyword>
<feature type="domain" description="ATP-grasp" evidence="5">
    <location>
        <begin position="87"/>
        <end position="301"/>
    </location>
</feature>
<dbReference type="GO" id="GO:0005524">
    <property type="term" value="F:ATP binding"/>
    <property type="evidence" value="ECO:0007669"/>
    <property type="project" value="UniProtKB-UniRule"/>
</dbReference>
<evidence type="ECO:0000313" key="7">
    <source>
        <dbReference type="Proteomes" id="UP000274515"/>
    </source>
</evidence>
<dbReference type="PROSITE" id="PS50975">
    <property type="entry name" value="ATP_GRASP"/>
    <property type="match status" value="1"/>
</dbReference>
<dbReference type="InterPro" id="IPR052032">
    <property type="entry name" value="ATP-dep_AA_Ligase"/>
</dbReference>
<accession>A0A3R8VBX7</accession>
<comment type="caution">
    <text evidence="6">The sequence shown here is derived from an EMBL/GenBank/DDBJ whole genome shotgun (WGS) entry which is preliminary data.</text>
</comment>
<dbReference type="InterPro" id="IPR005479">
    <property type="entry name" value="CPAse_ATP-bd"/>
</dbReference>
<dbReference type="PANTHER" id="PTHR43585:SF2">
    <property type="entry name" value="ATP-GRASP ENZYME FSQD"/>
    <property type="match status" value="1"/>
</dbReference>
<dbReference type="EMBL" id="RSAA01000020">
    <property type="protein sequence ID" value="RRO14331.1"/>
    <property type="molecule type" value="Genomic_DNA"/>
</dbReference>
<evidence type="ECO:0000256" key="1">
    <source>
        <dbReference type="ARBA" id="ARBA00022598"/>
    </source>
</evidence>
<evidence type="ECO:0000259" key="5">
    <source>
        <dbReference type="PROSITE" id="PS50975"/>
    </source>
</evidence>
<dbReference type="OrthoDB" id="8441067at2"/>
<dbReference type="Proteomes" id="UP000274515">
    <property type="component" value="Unassembled WGS sequence"/>
</dbReference>
<dbReference type="Gene3D" id="3.30.470.20">
    <property type="entry name" value="ATP-grasp fold, B domain"/>
    <property type="match status" value="1"/>
</dbReference>
<evidence type="ECO:0000256" key="2">
    <source>
        <dbReference type="ARBA" id="ARBA00022741"/>
    </source>
</evidence>
<reference evidence="6 7" key="1">
    <citation type="submission" date="2018-11" db="EMBL/GenBank/DDBJ databases">
        <title>Saccharopolyspora rhizosphaerae sp. nov., an actinomycete isolated from rhizosphere soil in Thailand.</title>
        <authorList>
            <person name="Intra B."/>
            <person name="Euanorasetr J."/>
            <person name="Take A."/>
            <person name="Inahashi Y."/>
            <person name="Mori M."/>
            <person name="Panbangred W."/>
            <person name="Matsumoto A."/>
        </authorList>
    </citation>
    <scope>NUCLEOTIDE SEQUENCE [LARGE SCALE GENOMIC DNA]</scope>
    <source>
        <strain evidence="6 7">H219</strain>
    </source>
</reference>
<keyword evidence="2 4" id="KW-0547">Nucleotide-binding</keyword>
<sequence length="405" mass="45472">MRELTHLEPYRFHPLLDKETLMFSDTGLDELLEQARQRLNDFSEPIDAIVGYWDFPVSSMVPVLATEYGLPGPSLESVVKCEHKYWSRLVQREVTDAHPGFAIVDLEDPQTPPGLRFPMWLKPVKSYSSALAFKVSDEDELREAVAEIRDGIGRTGEAFDFLLSMLELPPAVEEAGGMACLAEEAVQGEQITAEGYCYGGKAHVHGIIDSLCYSGSSSFLRFQYPSRIPEDVQERVTRISTDVMEHIGLDASTFNIEFFWEPDTGALNILEINPRLSQSHAPLFELVDGMPNHQALVQLAVGEEPTMPSREGDHQVAAKWFHRVFRDAHVKSTPSEEDIARVREEFPGAMVDIVAEEGKRLSELPAQDSYSFELFAVYLGAADEDDLQAKFDRCVELLPFELDKS</sequence>
<evidence type="ECO:0000256" key="3">
    <source>
        <dbReference type="ARBA" id="ARBA00022840"/>
    </source>
</evidence>
<keyword evidence="3 4" id="KW-0067">ATP-binding</keyword>
<dbReference type="Pfam" id="PF13535">
    <property type="entry name" value="ATP-grasp_4"/>
    <property type="match status" value="1"/>
</dbReference>
<evidence type="ECO:0000256" key="4">
    <source>
        <dbReference type="PROSITE-ProRule" id="PRU00409"/>
    </source>
</evidence>
<protein>
    <submittedName>
        <fullName evidence="6">ATP-grasp domain-containing protein</fullName>
    </submittedName>
</protein>